<dbReference type="PANTHER" id="PTHR12526:SF630">
    <property type="entry name" value="GLYCOSYLTRANSFERASE"/>
    <property type="match status" value="1"/>
</dbReference>
<organism evidence="2 3">
    <name type="scientific">Winogradskyella eximia</name>
    <dbReference type="NCBI Taxonomy" id="262006"/>
    <lineage>
        <taxon>Bacteria</taxon>
        <taxon>Pseudomonadati</taxon>
        <taxon>Bacteroidota</taxon>
        <taxon>Flavobacteriia</taxon>
        <taxon>Flavobacteriales</taxon>
        <taxon>Flavobacteriaceae</taxon>
        <taxon>Winogradskyella</taxon>
    </lineage>
</organism>
<dbReference type="Gene3D" id="3.40.50.2000">
    <property type="entry name" value="Glycogen Phosphorylase B"/>
    <property type="match status" value="1"/>
</dbReference>
<dbReference type="OrthoDB" id="1395864at2"/>
<reference evidence="2 3" key="1">
    <citation type="submission" date="2018-07" db="EMBL/GenBank/DDBJ databases">
        <title>Genomic Encyclopedia of Type Strains, Phase III (KMG-III): the genomes of soil and plant-associated and newly described type strains.</title>
        <authorList>
            <person name="Whitman W."/>
        </authorList>
    </citation>
    <scope>NUCLEOTIDE SEQUENCE [LARGE SCALE GENOMIC DNA]</scope>
    <source>
        <strain evidence="2 3">CECT 7946</strain>
    </source>
</reference>
<gene>
    <name evidence="2" type="ORF">DFQ10_11142</name>
</gene>
<dbReference type="RefSeq" id="WP_115818862.1">
    <property type="nucleotide sequence ID" value="NZ_QRDV01000011.1"/>
</dbReference>
<dbReference type="InterPro" id="IPR001296">
    <property type="entry name" value="Glyco_trans_1"/>
</dbReference>
<name>A0A3D9GRP8_9FLAO</name>
<evidence type="ECO:0000259" key="1">
    <source>
        <dbReference type="Pfam" id="PF00534"/>
    </source>
</evidence>
<dbReference type="Pfam" id="PF00534">
    <property type="entry name" value="Glycos_transf_1"/>
    <property type="match status" value="1"/>
</dbReference>
<evidence type="ECO:0000313" key="3">
    <source>
        <dbReference type="Proteomes" id="UP000256980"/>
    </source>
</evidence>
<dbReference type="Proteomes" id="UP000256980">
    <property type="component" value="Unassembled WGS sequence"/>
</dbReference>
<keyword evidence="3" id="KW-1185">Reference proteome</keyword>
<comment type="caution">
    <text evidence="2">The sequence shown here is derived from an EMBL/GenBank/DDBJ whole genome shotgun (WGS) entry which is preliminary data.</text>
</comment>
<keyword evidence="2" id="KW-0808">Transferase</keyword>
<dbReference type="EMBL" id="QRDV01000011">
    <property type="protein sequence ID" value="RED38221.1"/>
    <property type="molecule type" value="Genomic_DNA"/>
</dbReference>
<dbReference type="CDD" id="cd03801">
    <property type="entry name" value="GT4_PimA-like"/>
    <property type="match status" value="1"/>
</dbReference>
<feature type="domain" description="Glycosyl transferase family 1" evidence="1">
    <location>
        <begin position="194"/>
        <end position="354"/>
    </location>
</feature>
<protein>
    <submittedName>
        <fullName evidence="2">Glycosyl transferase family 1</fullName>
    </submittedName>
</protein>
<sequence>MKLTIISHTEHYKLPDGTIVGWGPTLTEINYLAEIFDEIYHIAMLHDCEAPKSSLPYTSDRITFVPLKPSGGHGVLEKLKVLFSAPSVIRTVNKTLAKSDCFQLRAPTGIGVFLIPYLTLFSKKKGWFKYAGNWKQDPAPLGYAAQRYMLKKQKRVVTINGSWDDQQVHCLSFENPCLIDTDIIEGVNVVSKKEKTELINFCYVGRLEKQKGVERIINAFNQLPENLLAKVGKIHLVGNGSDVDYFKKLSLKKNIDFVFHGFLSTKDVFNIYKASHFFLMPTTASEGFPKVIAEAMNFGCLPMVSSISSISQYVKDGHNGFLLDPVTEENVISVIQKGINLTNEDYKTMMSNNAELVKKFTYHYYVNRIKKIITN</sequence>
<proteinExistence type="predicted"/>
<dbReference type="AlphaFoldDB" id="A0A3D9GRP8"/>
<accession>A0A3D9GRP8</accession>
<dbReference type="GO" id="GO:0016757">
    <property type="term" value="F:glycosyltransferase activity"/>
    <property type="evidence" value="ECO:0007669"/>
    <property type="project" value="InterPro"/>
</dbReference>
<evidence type="ECO:0000313" key="2">
    <source>
        <dbReference type="EMBL" id="RED38221.1"/>
    </source>
</evidence>
<dbReference type="PANTHER" id="PTHR12526">
    <property type="entry name" value="GLYCOSYLTRANSFERASE"/>
    <property type="match status" value="1"/>
</dbReference>
<dbReference type="SUPFAM" id="SSF53756">
    <property type="entry name" value="UDP-Glycosyltransferase/glycogen phosphorylase"/>
    <property type="match status" value="1"/>
</dbReference>